<dbReference type="SMART" id="SM00164">
    <property type="entry name" value="TBC"/>
    <property type="match status" value="1"/>
</dbReference>
<dbReference type="EMBL" id="JAZHXJ010000009">
    <property type="protein sequence ID" value="KAL1883082.1"/>
    <property type="molecule type" value="Genomic_DNA"/>
</dbReference>
<dbReference type="SUPFAM" id="SSF47923">
    <property type="entry name" value="Ypt/Rab-GAP domain of gyp1p"/>
    <property type="match status" value="2"/>
</dbReference>
<dbReference type="Gene3D" id="1.10.8.270">
    <property type="entry name" value="putative rabgap domain of human tbc1 domain family member 14 like domains"/>
    <property type="match status" value="1"/>
</dbReference>
<feature type="compositionally biased region" description="Polar residues" evidence="1">
    <location>
        <begin position="25"/>
        <end position="36"/>
    </location>
</feature>
<keyword evidence="4" id="KW-1185">Reference proteome</keyword>
<dbReference type="InterPro" id="IPR035969">
    <property type="entry name" value="Rab-GAP_TBC_sf"/>
</dbReference>
<dbReference type="InterPro" id="IPR000195">
    <property type="entry name" value="Rab-GAP-TBC_dom"/>
</dbReference>
<accession>A0ABR3Y445</accession>
<reference evidence="3 4" key="1">
    <citation type="journal article" date="2024" name="Commun. Biol.">
        <title>Comparative genomic analysis of thermophilic fungi reveals convergent evolutionary adaptations and gene losses.</title>
        <authorList>
            <person name="Steindorff A.S."/>
            <person name="Aguilar-Pontes M.V."/>
            <person name="Robinson A.J."/>
            <person name="Andreopoulos B."/>
            <person name="LaButti K."/>
            <person name="Kuo A."/>
            <person name="Mondo S."/>
            <person name="Riley R."/>
            <person name="Otillar R."/>
            <person name="Haridas S."/>
            <person name="Lipzen A."/>
            <person name="Grimwood J."/>
            <person name="Schmutz J."/>
            <person name="Clum A."/>
            <person name="Reid I.D."/>
            <person name="Moisan M.C."/>
            <person name="Butler G."/>
            <person name="Nguyen T.T.M."/>
            <person name="Dewar K."/>
            <person name="Conant G."/>
            <person name="Drula E."/>
            <person name="Henrissat B."/>
            <person name="Hansel C."/>
            <person name="Singer S."/>
            <person name="Hutchinson M.I."/>
            <person name="de Vries R.P."/>
            <person name="Natvig D.O."/>
            <person name="Powell A.J."/>
            <person name="Tsang A."/>
            <person name="Grigoriev I.V."/>
        </authorList>
    </citation>
    <scope>NUCLEOTIDE SEQUENCE [LARGE SCALE GENOMIC DNA]</scope>
    <source>
        <strain evidence="3 4">ATCC 24622</strain>
    </source>
</reference>
<feature type="compositionally biased region" description="Basic and acidic residues" evidence="1">
    <location>
        <begin position="15"/>
        <end position="24"/>
    </location>
</feature>
<feature type="compositionally biased region" description="Polar residues" evidence="1">
    <location>
        <begin position="217"/>
        <end position="230"/>
    </location>
</feature>
<feature type="compositionally biased region" description="Basic and acidic residues" evidence="1">
    <location>
        <begin position="127"/>
        <end position="138"/>
    </location>
</feature>
<evidence type="ECO:0000256" key="1">
    <source>
        <dbReference type="SAM" id="MobiDB-lite"/>
    </source>
</evidence>
<sequence length="604" mass="68348">MDRINDKVATAQDSTGRDATRDVRQVSSAGGSSRDTSIPKIRVLPADVERESQKVRSLYDSDGTVDWRDGGWVPALVERLEPPAVEAQSDEMENVATPSPVSGRPSQDPPSNTLAMGTPRSGRSLSPRRDSPSRREFELAGGLEDWEGVAGADVDRYGFISPKGWESVVGGLDKPRSARLSPTNENRLEMSTRPSSSPSASGLSPMRQPSRKFSARSLYTQASEYSNTSRRSARSTIRHATNRLPHNKGRRWVEEAGEMLTQIPGLADIEEDEQAGKLAEASKRKEWGRSEKWRKMAKVVKKSNEGEGTAFEFDTKNQKLIDRTWKGIPDCWRAAAWYSFLATSAKQVKSAETDEHLISEFHRLQEVGSPDDVQIDLDVPRTINRHIMFRRRYRGGQRLLFRVLHSISLYFPDTGYVQGMASLAATLLCYYDEERCFVMLVRMWRHRGLEYLYQAGFDGLMATLKEFENVWLEGKDVARKLNELSIDATAYATRWYLTLFNLSIPFPAQLRVWDVFMLLGEPAPRFLNGRETEFQKGRQTSSACYDVLHATSAALIDALRDVLLDSDFENAMKALTSWIPIKDEEMLMKVTRAEWKRRQGKKKS</sequence>
<feature type="compositionally biased region" description="Low complexity" evidence="1">
    <location>
        <begin position="191"/>
        <end position="205"/>
    </location>
</feature>
<evidence type="ECO:0000259" key="2">
    <source>
        <dbReference type="PROSITE" id="PS50086"/>
    </source>
</evidence>
<feature type="region of interest" description="Disordered" evidence="1">
    <location>
        <begin position="1"/>
        <end position="144"/>
    </location>
</feature>
<evidence type="ECO:0000313" key="4">
    <source>
        <dbReference type="Proteomes" id="UP001586593"/>
    </source>
</evidence>
<dbReference type="PROSITE" id="PS50086">
    <property type="entry name" value="TBC_RABGAP"/>
    <property type="match status" value="1"/>
</dbReference>
<feature type="compositionally biased region" description="Basic and acidic residues" evidence="1">
    <location>
        <begin position="47"/>
        <end position="69"/>
    </location>
</feature>
<dbReference type="Proteomes" id="UP001586593">
    <property type="component" value="Unassembled WGS sequence"/>
</dbReference>
<feature type="compositionally biased region" description="Basic residues" evidence="1">
    <location>
        <begin position="231"/>
        <end position="241"/>
    </location>
</feature>
<feature type="domain" description="Rab-GAP TBC" evidence="2">
    <location>
        <begin position="327"/>
        <end position="520"/>
    </location>
</feature>
<protein>
    <recommendedName>
        <fullName evidence="2">Rab-GAP TBC domain-containing protein</fullName>
    </recommendedName>
</protein>
<dbReference type="PANTHER" id="PTHR47219">
    <property type="entry name" value="RAB GTPASE-ACTIVATING PROTEIN 1-LIKE"/>
    <property type="match status" value="1"/>
</dbReference>
<gene>
    <name evidence="3" type="ORF">VTK73DRAFT_10008</name>
</gene>
<evidence type="ECO:0000313" key="3">
    <source>
        <dbReference type="EMBL" id="KAL1883082.1"/>
    </source>
</evidence>
<organism evidence="3 4">
    <name type="scientific">Phialemonium thermophilum</name>
    <dbReference type="NCBI Taxonomy" id="223376"/>
    <lineage>
        <taxon>Eukaryota</taxon>
        <taxon>Fungi</taxon>
        <taxon>Dikarya</taxon>
        <taxon>Ascomycota</taxon>
        <taxon>Pezizomycotina</taxon>
        <taxon>Sordariomycetes</taxon>
        <taxon>Sordariomycetidae</taxon>
        <taxon>Cephalothecales</taxon>
        <taxon>Cephalothecaceae</taxon>
        <taxon>Phialemonium</taxon>
    </lineage>
</organism>
<proteinExistence type="predicted"/>
<dbReference type="Gene3D" id="1.10.472.80">
    <property type="entry name" value="Ypt/Rab-GAP domain of gyp1p, domain 3"/>
    <property type="match status" value="1"/>
</dbReference>
<dbReference type="PANTHER" id="PTHR47219:SF9">
    <property type="entry name" value="GTPASE ACTIVATING PROTEIN AND CENTROSOME-ASSOCIATED, ISOFORM B"/>
    <property type="match status" value="1"/>
</dbReference>
<dbReference type="Pfam" id="PF00566">
    <property type="entry name" value="RabGAP-TBC"/>
    <property type="match status" value="1"/>
</dbReference>
<name>A0ABR3Y445_9PEZI</name>
<comment type="caution">
    <text evidence="3">The sequence shown here is derived from an EMBL/GenBank/DDBJ whole genome shotgun (WGS) entry which is preliminary data.</text>
</comment>
<feature type="region of interest" description="Disordered" evidence="1">
    <location>
        <begin position="168"/>
        <end position="241"/>
    </location>
</feature>
<dbReference type="InterPro" id="IPR050302">
    <property type="entry name" value="Rab_GAP_TBC_domain"/>
</dbReference>